<name>A0A1G8YYL8_9RHOB</name>
<evidence type="ECO:0000256" key="1">
    <source>
        <dbReference type="ARBA" id="ARBA00005791"/>
    </source>
</evidence>
<evidence type="ECO:0000313" key="5">
    <source>
        <dbReference type="Proteomes" id="UP000199328"/>
    </source>
</evidence>
<dbReference type="AlphaFoldDB" id="A0A1G8YYL8"/>
<evidence type="ECO:0000259" key="3">
    <source>
        <dbReference type="Pfam" id="PF13462"/>
    </source>
</evidence>
<dbReference type="InterPro" id="IPR036249">
    <property type="entry name" value="Thioredoxin-like_sf"/>
</dbReference>
<comment type="similarity">
    <text evidence="1">Belongs to the thioredoxin family. DsbA subfamily.</text>
</comment>
<protein>
    <submittedName>
        <fullName evidence="4">Protein-disulfide isomerase</fullName>
    </submittedName>
</protein>
<sequence>MKRIFSTLTAAAFALVTLTAGAFSQSQSEVDTSLAPDFVLGNPDAPVTIVEYASFTCPHCRNFHAGPLKQLKADYIDTGKVKLVYREVYFDQFGLWAGMVARCVAQTPEGEVSADDAASARYFAMVDVLYEKQKEWLDATDAAGIADNLRRLGRAAGLSDERLDACLTNRDLALAMVARYQENATRDGVEATPSFVIGGTTYKNMAYEKMAELIEAELAKAE</sequence>
<reference evidence="5" key="1">
    <citation type="submission" date="2016-10" db="EMBL/GenBank/DDBJ databases">
        <authorList>
            <person name="Varghese N."/>
            <person name="Submissions S."/>
        </authorList>
    </citation>
    <scope>NUCLEOTIDE SEQUENCE [LARGE SCALE GENOMIC DNA]</scope>
    <source>
        <strain evidence="5">CGMCC 1.10789</strain>
    </source>
</reference>
<keyword evidence="4" id="KW-0413">Isomerase</keyword>
<evidence type="ECO:0000313" key="4">
    <source>
        <dbReference type="EMBL" id="SDK07886.1"/>
    </source>
</evidence>
<proteinExistence type="inferred from homology"/>
<feature type="chain" id="PRO_5011495479" evidence="2">
    <location>
        <begin position="23"/>
        <end position="222"/>
    </location>
</feature>
<dbReference type="Gene3D" id="3.40.30.10">
    <property type="entry name" value="Glutaredoxin"/>
    <property type="match status" value="1"/>
</dbReference>
<dbReference type="Proteomes" id="UP000199328">
    <property type="component" value="Unassembled WGS sequence"/>
</dbReference>
<dbReference type="EMBL" id="FNFV01000001">
    <property type="protein sequence ID" value="SDK07886.1"/>
    <property type="molecule type" value="Genomic_DNA"/>
</dbReference>
<dbReference type="Pfam" id="PF13462">
    <property type="entry name" value="Thioredoxin_4"/>
    <property type="match status" value="1"/>
</dbReference>
<feature type="signal peptide" evidence="2">
    <location>
        <begin position="1"/>
        <end position="22"/>
    </location>
</feature>
<dbReference type="SUPFAM" id="SSF52833">
    <property type="entry name" value="Thioredoxin-like"/>
    <property type="match status" value="1"/>
</dbReference>
<dbReference type="PANTHER" id="PTHR13887">
    <property type="entry name" value="GLUTATHIONE S-TRANSFERASE KAPPA"/>
    <property type="match status" value="1"/>
</dbReference>
<accession>A0A1G8YYL8</accession>
<keyword evidence="5" id="KW-1185">Reference proteome</keyword>
<feature type="domain" description="Thioredoxin-like fold" evidence="3">
    <location>
        <begin position="37"/>
        <end position="216"/>
    </location>
</feature>
<organism evidence="4 5">
    <name type="scientific">Meinhardsimonia xiamenensis</name>
    <dbReference type="NCBI Taxonomy" id="990712"/>
    <lineage>
        <taxon>Bacteria</taxon>
        <taxon>Pseudomonadati</taxon>
        <taxon>Pseudomonadota</taxon>
        <taxon>Alphaproteobacteria</taxon>
        <taxon>Rhodobacterales</taxon>
        <taxon>Paracoccaceae</taxon>
        <taxon>Meinhardsimonia</taxon>
    </lineage>
</organism>
<dbReference type="PANTHER" id="PTHR13887:SF56">
    <property type="entry name" value="THIOREDOXIN-LIKE REDUCTASE RV2466C"/>
    <property type="match status" value="1"/>
</dbReference>
<dbReference type="InterPro" id="IPR012336">
    <property type="entry name" value="Thioredoxin-like_fold"/>
</dbReference>
<dbReference type="STRING" id="990712.SAMN05216257_101509"/>
<keyword evidence="2" id="KW-0732">Signal</keyword>
<dbReference type="RefSeq" id="WP_092497819.1">
    <property type="nucleotide sequence ID" value="NZ_FNFV01000001.1"/>
</dbReference>
<dbReference type="OrthoDB" id="8478320at2"/>
<dbReference type="GO" id="GO:0016853">
    <property type="term" value="F:isomerase activity"/>
    <property type="evidence" value="ECO:0007669"/>
    <property type="project" value="UniProtKB-KW"/>
</dbReference>
<gene>
    <name evidence="4" type="ORF">SAMN05216257_101509</name>
</gene>
<evidence type="ECO:0000256" key="2">
    <source>
        <dbReference type="SAM" id="SignalP"/>
    </source>
</evidence>